<comment type="caution">
    <text evidence="2">The sequence shown here is derived from an EMBL/GenBank/DDBJ whole genome shotgun (WGS) entry which is preliminary data.</text>
</comment>
<evidence type="ECO:0000256" key="1">
    <source>
        <dbReference type="SAM" id="Phobius"/>
    </source>
</evidence>
<keyword evidence="1" id="KW-0812">Transmembrane</keyword>
<sequence>MFSLFSWLAEQRSGVAIGLSMTLFAVTLVLRYGYDLWWPAGIVLATLCGVIGLFSGGRA</sequence>
<proteinExistence type="predicted"/>
<keyword evidence="1" id="KW-0472">Membrane</keyword>
<keyword evidence="3" id="KW-1185">Reference proteome</keyword>
<name>A0ABU5F3G1_9BACT</name>
<gene>
    <name evidence="2" type="ORF">R5W23_003562</name>
</gene>
<dbReference type="Proteomes" id="UP001272242">
    <property type="component" value="Unassembled WGS sequence"/>
</dbReference>
<keyword evidence="1" id="KW-1133">Transmembrane helix</keyword>
<evidence type="ECO:0000313" key="2">
    <source>
        <dbReference type="EMBL" id="MDY3562116.1"/>
    </source>
</evidence>
<accession>A0ABU5F3G1</accession>
<feature type="transmembrane region" description="Helical" evidence="1">
    <location>
        <begin position="36"/>
        <end position="54"/>
    </location>
</feature>
<dbReference type="RefSeq" id="WP_320688449.1">
    <property type="nucleotide sequence ID" value="NZ_JAXBLV010000207.1"/>
</dbReference>
<reference evidence="3" key="1">
    <citation type="journal article" date="2023" name="Mar. Drugs">
        <title>Gemmata algarum, a Novel Planctomycete Isolated from an Algal Mat, Displays Antimicrobial Activity.</title>
        <authorList>
            <person name="Kumar G."/>
            <person name="Kallscheuer N."/>
            <person name="Kashif M."/>
            <person name="Ahamad S."/>
            <person name="Jagadeeshwari U."/>
            <person name="Pannikurungottu S."/>
            <person name="Haufschild T."/>
            <person name="Kabuu M."/>
            <person name="Sasikala C."/>
            <person name="Jogler C."/>
            <person name="Ramana C."/>
        </authorList>
    </citation>
    <scope>NUCLEOTIDE SEQUENCE [LARGE SCALE GENOMIC DNA]</scope>
    <source>
        <strain evidence="3">JC673</strain>
    </source>
</reference>
<organism evidence="2 3">
    <name type="scientific">Gemmata algarum</name>
    <dbReference type="NCBI Taxonomy" id="2975278"/>
    <lineage>
        <taxon>Bacteria</taxon>
        <taxon>Pseudomonadati</taxon>
        <taxon>Planctomycetota</taxon>
        <taxon>Planctomycetia</taxon>
        <taxon>Gemmatales</taxon>
        <taxon>Gemmataceae</taxon>
        <taxon>Gemmata</taxon>
    </lineage>
</organism>
<feature type="transmembrane region" description="Helical" evidence="1">
    <location>
        <begin position="12"/>
        <end position="30"/>
    </location>
</feature>
<protein>
    <submittedName>
        <fullName evidence="2">Uncharacterized protein</fullName>
    </submittedName>
</protein>
<evidence type="ECO:0000313" key="3">
    <source>
        <dbReference type="Proteomes" id="UP001272242"/>
    </source>
</evidence>
<dbReference type="EMBL" id="JAXBLV010000207">
    <property type="protein sequence ID" value="MDY3562116.1"/>
    <property type="molecule type" value="Genomic_DNA"/>
</dbReference>